<dbReference type="GO" id="GO:0016757">
    <property type="term" value="F:glycosyltransferase activity"/>
    <property type="evidence" value="ECO:0007669"/>
    <property type="project" value="InterPro"/>
</dbReference>
<sequence>MRKFKKIAIIYDWMDKWGGVERVLLILQEIFPQSDFFTSYFDPEKAAWAKDLSIKTSFIQKLPPFLRRSRIASLPFYPFAFESFDFSEYELVISVTSSFAKSVITKPETFHLCYLLTSTRFLWTSADIYLKKRLIKAMLFPYLEKLRVWDFIAGQRPDKIVSVSQSVADRCRKFYKRDSEVIYPPFDKDHWNRVKSEVRSSKLETNSKLKYFSSKQKYFLVVSRLEPYKKVELAVQSFNRLDDVNLVVVGEGSEKNKLKKIAKDNIFFVSNITDAQLGYLYSQAQALVMPQDEDFGYVSLEAQFFGCPVIAYHQGGAVETVIDGKTGIFFDRQNQDALTVMIKKYDMIKYELKKTTKEYGVKNAEKFEKSIFKSLFLSALKKKN</sequence>
<dbReference type="GO" id="GO:0009103">
    <property type="term" value="P:lipopolysaccharide biosynthetic process"/>
    <property type="evidence" value="ECO:0007669"/>
    <property type="project" value="TreeGrafter"/>
</dbReference>
<gene>
    <name evidence="3" type="ORF">A2774_01795</name>
</gene>
<name>A0A1F7GB42_9BACT</name>
<protein>
    <recommendedName>
        <fullName evidence="2">Glycosyl transferase family 1 domain-containing protein</fullName>
    </recommendedName>
</protein>
<accession>A0A1F7GB42</accession>
<feature type="domain" description="Glycosyl transferase family 1" evidence="2">
    <location>
        <begin position="213"/>
        <end position="345"/>
    </location>
</feature>
<dbReference type="PANTHER" id="PTHR46401">
    <property type="entry name" value="GLYCOSYLTRANSFERASE WBBK-RELATED"/>
    <property type="match status" value="1"/>
</dbReference>
<evidence type="ECO:0000259" key="2">
    <source>
        <dbReference type="Pfam" id="PF00534"/>
    </source>
</evidence>
<dbReference type="AlphaFoldDB" id="A0A1F7GB42"/>
<dbReference type="SUPFAM" id="SSF53756">
    <property type="entry name" value="UDP-Glycosyltransferase/glycogen phosphorylase"/>
    <property type="match status" value="1"/>
</dbReference>
<dbReference type="EMBL" id="MFZG01000027">
    <property type="protein sequence ID" value="OGK16084.1"/>
    <property type="molecule type" value="Genomic_DNA"/>
</dbReference>
<reference evidence="3 4" key="1">
    <citation type="journal article" date="2016" name="Nat. Commun.">
        <title>Thousands of microbial genomes shed light on interconnected biogeochemical processes in an aquifer system.</title>
        <authorList>
            <person name="Anantharaman K."/>
            <person name="Brown C.T."/>
            <person name="Hug L.A."/>
            <person name="Sharon I."/>
            <person name="Castelle C.J."/>
            <person name="Probst A.J."/>
            <person name="Thomas B.C."/>
            <person name="Singh A."/>
            <person name="Wilkins M.J."/>
            <person name="Karaoz U."/>
            <person name="Brodie E.L."/>
            <person name="Williams K.H."/>
            <person name="Hubbard S.S."/>
            <person name="Banfield J.F."/>
        </authorList>
    </citation>
    <scope>NUCLEOTIDE SEQUENCE [LARGE SCALE GENOMIC DNA]</scope>
</reference>
<evidence type="ECO:0000256" key="1">
    <source>
        <dbReference type="ARBA" id="ARBA00022679"/>
    </source>
</evidence>
<proteinExistence type="predicted"/>
<dbReference type="Pfam" id="PF00534">
    <property type="entry name" value="Glycos_transf_1"/>
    <property type="match status" value="1"/>
</dbReference>
<keyword evidence="1" id="KW-0808">Transferase</keyword>
<dbReference type="InterPro" id="IPR001296">
    <property type="entry name" value="Glyco_trans_1"/>
</dbReference>
<dbReference type="PANTHER" id="PTHR46401:SF2">
    <property type="entry name" value="GLYCOSYLTRANSFERASE WBBK-RELATED"/>
    <property type="match status" value="1"/>
</dbReference>
<evidence type="ECO:0000313" key="3">
    <source>
        <dbReference type="EMBL" id="OGK16084.1"/>
    </source>
</evidence>
<dbReference type="Gene3D" id="3.40.50.2000">
    <property type="entry name" value="Glycogen Phosphorylase B"/>
    <property type="match status" value="2"/>
</dbReference>
<comment type="caution">
    <text evidence="3">The sequence shown here is derived from an EMBL/GenBank/DDBJ whole genome shotgun (WGS) entry which is preliminary data.</text>
</comment>
<evidence type="ECO:0000313" key="4">
    <source>
        <dbReference type="Proteomes" id="UP000177208"/>
    </source>
</evidence>
<dbReference type="Proteomes" id="UP000177208">
    <property type="component" value="Unassembled WGS sequence"/>
</dbReference>
<organism evidence="3 4">
    <name type="scientific">Candidatus Roizmanbacteria bacterium RIFCSPHIGHO2_01_FULL_39_12c</name>
    <dbReference type="NCBI Taxonomy" id="1802031"/>
    <lineage>
        <taxon>Bacteria</taxon>
        <taxon>Candidatus Roizmaniibacteriota</taxon>
    </lineage>
</organism>